<accession>A0A4U5MF89</accession>
<comment type="similarity">
    <text evidence="2">Belongs to the RBR family. Ariadne subfamily.</text>
</comment>
<evidence type="ECO:0000256" key="4">
    <source>
        <dbReference type="ARBA" id="ARBA00022679"/>
    </source>
</evidence>
<dbReference type="STRING" id="34508.A0A4U5MF89"/>
<dbReference type="CDD" id="cd20343">
    <property type="entry name" value="BRcat_RBR_HHARI-like"/>
    <property type="match status" value="1"/>
</dbReference>
<keyword evidence="4" id="KW-0808">Transferase</keyword>
<keyword evidence="6" id="KW-0677">Repeat</keyword>
<evidence type="ECO:0000259" key="11">
    <source>
        <dbReference type="PROSITE" id="PS50089"/>
    </source>
</evidence>
<feature type="domain" description="RING-type" evidence="11">
    <location>
        <begin position="132"/>
        <end position="174"/>
    </location>
</feature>
<dbReference type="Pfam" id="PF19422">
    <property type="entry name" value="Ariadne"/>
    <property type="match status" value="1"/>
</dbReference>
<dbReference type="PROSITE" id="PS50089">
    <property type="entry name" value="ZF_RING_2"/>
    <property type="match status" value="1"/>
</dbReference>
<sequence>MSESGFDTSLSTFISSWHPFTDRLVDASVSFAERSSIMDDSLHFETQNVADFKVFKVDDLLPQMRAVIAEVAAITGIPDTICRILLGQYRWSKETLLESFYDAEDGESFLRKRKIFLPLDTDATLKTEQGICEICYEELQVSSLSCKHTFCSDCWSQYLETRIGSDAKDQVSCPGAGCQMYLDDEVVLSFLSRKRELAVKYHRIILDSFVQSNSCLRWCPAANCTYVVQSEEGNGSGVTCNCGKTFCFKCSSDWHGPLTCLHLKMWTKKCNDDSETSNWMNANTKDCPKCHGVIEKNGGCNHITCKNMACSYEFCWVCLGPWSEHGTSYYSCNRYDSSSSKDARAKESNARELLTRYVFYYTRFNNHRQSTVIKQKLSDSLQHRMEYMQTYRHVSFIDMQYVKRAFQVMYESREVLMYTYPFAYYLDQACNITKIFEQNQRDLEQATEILGELLERRFMKEDDANLEDLKHEVINKTNYVDQRMKALLKHCQEGYDQCAWKFHER</sequence>
<dbReference type="InterPro" id="IPR013083">
    <property type="entry name" value="Znf_RING/FYVE/PHD"/>
</dbReference>
<evidence type="ECO:0000256" key="5">
    <source>
        <dbReference type="ARBA" id="ARBA00022723"/>
    </source>
</evidence>
<dbReference type="InterPro" id="IPR044066">
    <property type="entry name" value="TRIAD_supradom"/>
</dbReference>
<dbReference type="Gene3D" id="3.30.40.10">
    <property type="entry name" value="Zinc/RING finger domain, C3HC4 (zinc finger)"/>
    <property type="match status" value="1"/>
</dbReference>
<comment type="caution">
    <text evidence="13">The sequence shown here is derived from an EMBL/GenBank/DDBJ whole genome shotgun (WGS) entry which is preliminary data.</text>
</comment>
<dbReference type="PROSITE" id="PS51873">
    <property type="entry name" value="TRIAD"/>
    <property type="match status" value="1"/>
</dbReference>
<evidence type="ECO:0000256" key="10">
    <source>
        <dbReference type="PROSITE-ProRule" id="PRU00175"/>
    </source>
</evidence>
<dbReference type="GO" id="GO:0016567">
    <property type="term" value="P:protein ubiquitination"/>
    <property type="evidence" value="ECO:0007669"/>
    <property type="project" value="InterPro"/>
</dbReference>
<keyword evidence="8" id="KW-0833">Ubl conjugation pathway</keyword>
<evidence type="ECO:0000256" key="7">
    <source>
        <dbReference type="ARBA" id="ARBA00022771"/>
    </source>
</evidence>
<dbReference type="Proteomes" id="UP000298663">
    <property type="component" value="Unassembled WGS sequence"/>
</dbReference>
<keyword evidence="9" id="KW-0862">Zinc</keyword>
<organism evidence="13 14">
    <name type="scientific">Steinernema carpocapsae</name>
    <name type="common">Entomopathogenic nematode</name>
    <dbReference type="NCBI Taxonomy" id="34508"/>
    <lineage>
        <taxon>Eukaryota</taxon>
        <taxon>Metazoa</taxon>
        <taxon>Ecdysozoa</taxon>
        <taxon>Nematoda</taxon>
        <taxon>Chromadorea</taxon>
        <taxon>Rhabditida</taxon>
        <taxon>Tylenchina</taxon>
        <taxon>Panagrolaimomorpha</taxon>
        <taxon>Strongyloidoidea</taxon>
        <taxon>Steinernematidae</taxon>
        <taxon>Steinernema</taxon>
    </lineage>
</organism>
<evidence type="ECO:0000256" key="6">
    <source>
        <dbReference type="ARBA" id="ARBA00022737"/>
    </source>
</evidence>
<dbReference type="FunFam" id="1.20.120.1750:FF:000007">
    <property type="entry name" value="RBR-type E3 ubiquitin transferase"/>
    <property type="match status" value="1"/>
</dbReference>
<feature type="domain" description="RING-type" evidence="12">
    <location>
        <begin position="128"/>
        <end position="336"/>
    </location>
</feature>
<gene>
    <name evidence="13" type="ORF">L596_023714</name>
</gene>
<dbReference type="InterPro" id="IPR001841">
    <property type="entry name" value="Znf_RING"/>
</dbReference>
<evidence type="ECO:0000313" key="13">
    <source>
        <dbReference type="EMBL" id="TKR67583.1"/>
    </source>
</evidence>
<dbReference type="CDD" id="cd20356">
    <property type="entry name" value="Rcat_RBR_HHARI-like"/>
    <property type="match status" value="1"/>
</dbReference>
<dbReference type="SMART" id="SM00184">
    <property type="entry name" value="RING"/>
    <property type="match status" value="2"/>
</dbReference>
<evidence type="ECO:0000256" key="9">
    <source>
        <dbReference type="ARBA" id="ARBA00022833"/>
    </source>
</evidence>
<dbReference type="GO" id="GO:0061630">
    <property type="term" value="F:ubiquitin protein ligase activity"/>
    <property type="evidence" value="ECO:0007669"/>
    <property type="project" value="UniProtKB-EC"/>
</dbReference>
<reference evidence="13 14" key="1">
    <citation type="journal article" date="2015" name="Genome Biol.">
        <title>Comparative genomics of Steinernema reveals deeply conserved gene regulatory networks.</title>
        <authorList>
            <person name="Dillman A.R."/>
            <person name="Macchietto M."/>
            <person name="Porter C.F."/>
            <person name="Rogers A."/>
            <person name="Williams B."/>
            <person name="Antoshechkin I."/>
            <person name="Lee M.M."/>
            <person name="Goodwin Z."/>
            <person name="Lu X."/>
            <person name="Lewis E.E."/>
            <person name="Goodrich-Blair H."/>
            <person name="Stock S.P."/>
            <person name="Adams B.J."/>
            <person name="Sternberg P.W."/>
            <person name="Mortazavi A."/>
        </authorList>
    </citation>
    <scope>NUCLEOTIDE SEQUENCE [LARGE SCALE GENOMIC DNA]</scope>
    <source>
        <strain evidence="13 14">ALL</strain>
    </source>
</reference>
<dbReference type="FunFam" id="3.30.40.10:FF:000019">
    <property type="entry name" value="RBR-type E3 ubiquitin transferase"/>
    <property type="match status" value="1"/>
</dbReference>
<dbReference type="EC" id="2.3.2.31" evidence="3"/>
<dbReference type="InterPro" id="IPR031127">
    <property type="entry name" value="E3_UB_ligase_RBR"/>
</dbReference>
<dbReference type="Pfam" id="PF21235">
    <property type="entry name" value="UBA_ARI1"/>
    <property type="match status" value="1"/>
</dbReference>
<proteinExistence type="inferred from homology"/>
<dbReference type="Pfam" id="PF22191">
    <property type="entry name" value="IBR_1"/>
    <property type="match status" value="1"/>
</dbReference>
<dbReference type="InterPro" id="IPR002867">
    <property type="entry name" value="IBR_dom"/>
</dbReference>
<dbReference type="PANTHER" id="PTHR11685">
    <property type="entry name" value="RBR FAMILY RING FINGER AND IBR DOMAIN-CONTAINING"/>
    <property type="match status" value="1"/>
</dbReference>
<dbReference type="AlphaFoldDB" id="A0A4U5MF89"/>
<reference evidence="13 14" key="2">
    <citation type="journal article" date="2019" name="G3 (Bethesda)">
        <title>Hybrid Assembly of the Genome of the Entomopathogenic Nematode Steinernema carpocapsae Identifies the X-Chromosome.</title>
        <authorList>
            <person name="Serra L."/>
            <person name="Macchietto M."/>
            <person name="Macias-Munoz A."/>
            <person name="McGill C.J."/>
            <person name="Rodriguez I.M."/>
            <person name="Rodriguez B."/>
            <person name="Murad R."/>
            <person name="Mortazavi A."/>
        </authorList>
    </citation>
    <scope>NUCLEOTIDE SEQUENCE [LARGE SCALE GENOMIC DNA]</scope>
    <source>
        <strain evidence="13 14">ALL</strain>
    </source>
</reference>
<dbReference type="Pfam" id="PF01485">
    <property type="entry name" value="IBR"/>
    <property type="match status" value="1"/>
</dbReference>
<name>A0A4U5MF89_STECR</name>
<dbReference type="OrthoDB" id="1431934at2759"/>
<dbReference type="InterPro" id="IPR048962">
    <property type="entry name" value="ARIH1-like_UBL"/>
</dbReference>
<dbReference type="SUPFAM" id="SSF57850">
    <property type="entry name" value="RING/U-box"/>
    <property type="match status" value="3"/>
</dbReference>
<evidence type="ECO:0000313" key="14">
    <source>
        <dbReference type="Proteomes" id="UP000298663"/>
    </source>
</evidence>
<dbReference type="Pfam" id="PF13923">
    <property type="entry name" value="zf-C3HC4_2"/>
    <property type="match status" value="1"/>
</dbReference>
<evidence type="ECO:0000256" key="2">
    <source>
        <dbReference type="ARBA" id="ARBA00005884"/>
    </source>
</evidence>
<dbReference type="GO" id="GO:0008270">
    <property type="term" value="F:zinc ion binding"/>
    <property type="evidence" value="ECO:0007669"/>
    <property type="project" value="UniProtKB-KW"/>
</dbReference>
<dbReference type="SMART" id="SM00647">
    <property type="entry name" value="IBR"/>
    <property type="match status" value="2"/>
</dbReference>
<keyword evidence="5" id="KW-0479">Metal-binding</keyword>
<dbReference type="EMBL" id="AZBU02000008">
    <property type="protein sequence ID" value="TKR67583.1"/>
    <property type="molecule type" value="Genomic_DNA"/>
</dbReference>
<dbReference type="Gene3D" id="1.20.120.1750">
    <property type="match status" value="1"/>
</dbReference>
<evidence type="ECO:0000256" key="3">
    <source>
        <dbReference type="ARBA" id="ARBA00012251"/>
    </source>
</evidence>
<comment type="catalytic activity">
    <reaction evidence="1">
        <text>[E2 ubiquitin-conjugating enzyme]-S-ubiquitinyl-L-cysteine + [acceptor protein]-L-lysine = [E2 ubiquitin-conjugating enzyme]-L-cysteine + [acceptor protein]-N(6)-ubiquitinyl-L-lysine.</text>
        <dbReference type="EC" id="2.3.2.31"/>
    </reaction>
</comment>
<evidence type="ECO:0000259" key="12">
    <source>
        <dbReference type="PROSITE" id="PS51873"/>
    </source>
</evidence>
<keyword evidence="7 10" id="KW-0863">Zinc-finger</keyword>
<dbReference type="InterPro" id="IPR045840">
    <property type="entry name" value="Ariadne"/>
</dbReference>
<evidence type="ECO:0000256" key="8">
    <source>
        <dbReference type="ARBA" id="ARBA00022786"/>
    </source>
</evidence>
<keyword evidence="14" id="KW-1185">Reference proteome</keyword>
<evidence type="ECO:0000256" key="1">
    <source>
        <dbReference type="ARBA" id="ARBA00001798"/>
    </source>
</evidence>
<protein>
    <recommendedName>
        <fullName evidence="3">RBR-type E3 ubiquitin transferase</fullName>
        <ecNumber evidence="3">2.3.2.31</ecNumber>
    </recommendedName>
</protein>